<evidence type="ECO:0000256" key="9">
    <source>
        <dbReference type="ARBA" id="ARBA00023295"/>
    </source>
</evidence>
<comment type="caution">
    <text evidence="14">The sequence shown here is derived from an EMBL/GenBank/DDBJ whole genome shotgun (WGS) entry which is preliminary data.</text>
</comment>
<accession>K1TH78</accession>
<comment type="subcellular location">
    <subcellularLocation>
        <location evidence="1">Cell membrane</location>
        <topology evidence="1">Single-pass type II membrane protein</topology>
    </subcellularLocation>
</comment>
<keyword evidence="7" id="KW-0472">Membrane</keyword>
<dbReference type="EMBL" id="AJWZ01003117">
    <property type="protein sequence ID" value="EKC69108.1"/>
    <property type="molecule type" value="Genomic_DNA"/>
</dbReference>
<protein>
    <recommendedName>
        <fullName evidence="12">Exo-1,3-beta-glucanase D</fullName>
    </recommendedName>
</protein>
<proteinExistence type="predicted"/>
<comment type="function">
    <text evidence="11">Glucosidase involved in the degradation of cellulosic biomass. Active on lichenan.</text>
</comment>
<dbReference type="GO" id="GO:0009986">
    <property type="term" value="C:cell surface"/>
    <property type="evidence" value="ECO:0007669"/>
    <property type="project" value="TreeGrafter"/>
</dbReference>
<evidence type="ECO:0000256" key="4">
    <source>
        <dbReference type="ARBA" id="ARBA00022801"/>
    </source>
</evidence>
<feature type="domain" description="Glycoside hydrolase family 5" evidence="13">
    <location>
        <begin position="28"/>
        <end position="89"/>
    </location>
</feature>
<keyword evidence="6" id="KW-1133">Transmembrane helix</keyword>
<dbReference type="SUPFAM" id="SSF51445">
    <property type="entry name" value="(Trans)glycosidases"/>
    <property type="match status" value="1"/>
</dbReference>
<dbReference type="InterPro" id="IPR017853">
    <property type="entry name" value="GH"/>
</dbReference>
<evidence type="ECO:0000256" key="7">
    <source>
        <dbReference type="ARBA" id="ARBA00023136"/>
    </source>
</evidence>
<keyword evidence="5" id="KW-0735">Signal-anchor</keyword>
<evidence type="ECO:0000259" key="13">
    <source>
        <dbReference type="Pfam" id="PF00150"/>
    </source>
</evidence>
<dbReference type="GO" id="GO:0009251">
    <property type="term" value="P:glucan catabolic process"/>
    <property type="evidence" value="ECO:0007669"/>
    <property type="project" value="TreeGrafter"/>
</dbReference>
<dbReference type="Pfam" id="PF00150">
    <property type="entry name" value="Cellulase"/>
    <property type="match status" value="1"/>
</dbReference>
<keyword evidence="8" id="KW-0325">Glycoprotein</keyword>
<dbReference type="GO" id="GO:0071555">
    <property type="term" value="P:cell wall organization"/>
    <property type="evidence" value="ECO:0007669"/>
    <property type="project" value="UniProtKB-KW"/>
</dbReference>
<dbReference type="PANTHER" id="PTHR31297">
    <property type="entry name" value="GLUCAN ENDO-1,6-BETA-GLUCOSIDASE B"/>
    <property type="match status" value="1"/>
</dbReference>
<dbReference type="AlphaFoldDB" id="K1TH78"/>
<dbReference type="GO" id="GO:0005576">
    <property type="term" value="C:extracellular region"/>
    <property type="evidence" value="ECO:0007669"/>
    <property type="project" value="TreeGrafter"/>
</dbReference>
<evidence type="ECO:0000256" key="8">
    <source>
        <dbReference type="ARBA" id="ARBA00023180"/>
    </source>
</evidence>
<evidence type="ECO:0000256" key="1">
    <source>
        <dbReference type="ARBA" id="ARBA00004401"/>
    </source>
</evidence>
<dbReference type="Gene3D" id="3.20.20.80">
    <property type="entry name" value="Glycosidases"/>
    <property type="match status" value="1"/>
</dbReference>
<dbReference type="GO" id="GO:0008422">
    <property type="term" value="F:beta-glucosidase activity"/>
    <property type="evidence" value="ECO:0007669"/>
    <property type="project" value="TreeGrafter"/>
</dbReference>
<evidence type="ECO:0000313" key="14">
    <source>
        <dbReference type="EMBL" id="EKC69108.1"/>
    </source>
</evidence>
<dbReference type="InterPro" id="IPR050386">
    <property type="entry name" value="Glycosyl_hydrolase_5"/>
</dbReference>
<evidence type="ECO:0000256" key="5">
    <source>
        <dbReference type="ARBA" id="ARBA00022968"/>
    </source>
</evidence>
<organism evidence="14">
    <name type="scientific">human gut metagenome</name>
    <dbReference type="NCBI Taxonomy" id="408170"/>
    <lineage>
        <taxon>unclassified sequences</taxon>
        <taxon>metagenomes</taxon>
        <taxon>organismal metagenomes</taxon>
    </lineage>
</organism>
<dbReference type="PANTHER" id="PTHR31297:SF34">
    <property type="entry name" value="GLUCAN 1,3-BETA-GLUCOSIDASE 2"/>
    <property type="match status" value="1"/>
</dbReference>
<keyword evidence="10" id="KW-0961">Cell wall biogenesis/degradation</keyword>
<evidence type="ECO:0000256" key="6">
    <source>
        <dbReference type="ARBA" id="ARBA00022989"/>
    </source>
</evidence>
<gene>
    <name evidence="14" type="ORF">OBE_04575</name>
</gene>
<keyword evidence="4" id="KW-0378">Hydrolase</keyword>
<evidence type="ECO:0000256" key="11">
    <source>
        <dbReference type="ARBA" id="ARBA00037126"/>
    </source>
</evidence>
<sequence>MRNFDGFYKGIDLGGWISQCGSKYNDEHYSTFITEKDIEKIATMGLDHVRMPVDYNVIQTDDGEIIESGMAYIESCVGWCKKHGLNIVIVSAQDLRIYL</sequence>
<evidence type="ECO:0000256" key="10">
    <source>
        <dbReference type="ARBA" id="ARBA00023316"/>
    </source>
</evidence>
<evidence type="ECO:0000256" key="2">
    <source>
        <dbReference type="ARBA" id="ARBA00022475"/>
    </source>
</evidence>
<dbReference type="GO" id="GO:0005886">
    <property type="term" value="C:plasma membrane"/>
    <property type="evidence" value="ECO:0007669"/>
    <property type="project" value="UniProtKB-SubCell"/>
</dbReference>
<keyword evidence="2" id="KW-1003">Cell membrane</keyword>
<keyword evidence="3" id="KW-0812">Transmembrane</keyword>
<name>K1TH78_9ZZZZ</name>
<evidence type="ECO:0000256" key="12">
    <source>
        <dbReference type="ARBA" id="ARBA00041260"/>
    </source>
</evidence>
<keyword evidence="9" id="KW-0326">Glycosidase</keyword>
<dbReference type="InterPro" id="IPR001547">
    <property type="entry name" value="Glyco_hydro_5"/>
</dbReference>
<evidence type="ECO:0000256" key="3">
    <source>
        <dbReference type="ARBA" id="ARBA00022692"/>
    </source>
</evidence>
<reference evidence="14" key="1">
    <citation type="journal article" date="2013" name="Environ. Microbiol.">
        <title>Microbiota from the distal guts of lean and obese adolescents exhibit partial functional redundancy besides clear differences in community structure.</title>
        <authorList>
            <person name="Ferrer M."/>
            <person name="Ruiz A."/>
            <person name="Lanza F."/>
            <person name="Haange S.B."/>
            <person name="Oberbach A."/>
            <person name="Till H."/>
            <person name="Bargiela R."/>
            <person name="Campoy C."/>
            <person name="Segura M.T."/>
            <person name="Richter M."/>
            <person name="von Bergen M."/>
            <person name="Seifert J."/>
            <person name="Suarez A."/>
        </authorList>
    </citation>
    <scope>NUCLEOTIDE SEQUENCE</scope>
</reference>